<evidence type="ECO:0000256" key="4">
    <source>
        <dbReference type="ARBA" id="ARBA00023163"/>
    </source>
</evidence>
<dbReference type="Gene3D" id="2.60.120.10">
    <property type="entry name" value="Jelly Rolls"/>
    <property type="match status" value="1"/>
</dbReference>
<accession>A0A7V8LPG7</accession>
<keyword evidence="11" id="KW-1185">Reference proteome</keyword>
<evidence type="ECO:0000256" key="3">
    <source>
        <dbReference type="ARBA" id="ARBA00023125"/>
    </source>
</evidence>
<dbReference type="Pfam" id="PF12833">
    <property type="entry name" value="HTH_18"/>
    <property type="match status" value="1"/>
</dbReference>
<dbReference type="GeneID" id="45762515"/>
<dbReference type="InterPro" id="IPR018060">
    <property type="entry name" value="HTH_AraC"/>
</dbReference>
<dbReference type="SUPFAM" id="SSF46689">
    <property type="entry name" value="Homeodomain-like"/>
    <property type="match status" value="1"/>
</dbReference>
<dbReference type="EMBL" id="LJFS01000059">
    <property type="protein sequence ID" value="KPG25004.1"/>
    <property type="molecule type" value="Genomic_DNA"/>
</dbReference>
<dbReference type="Gene3D" id="1.10.10.60">
    <property type="entry name" value="Homeodomain-like"/>
    <property type="match status" value="2"/>
</dbReference>
<evidence type="ECO:0000313" key="11">
    <source>
        <dbReference type="Proteomes" id="UP000037962"/>
    </source>
</evidence>
<dbReference type="SMART" id="SM00342">
    <property type="entry name" value="HTH_ARAC"/>
    <property type="match status" value="1"/>
</dbReference>
<dbReference type="GO" id="GO:0043565">
    <property type="term" value="F:sequence-specific DNA binding"/>
    <property type="evidence" value="ECO:0007669"/>
    <property type="project" value="InterPro"/>
</dbReference>
<dbReference type="Proteomes" id="UP000037843">
    <property type="component" value="Unassembled WGS sequence"/>
</dbReference>
<feature type="domain" description="HTH araC/xylS-type" evidence="7">
    <location>
        <begin position="144"/>
        <end position="241"/>
    </location>
</feature>
<organism evidence="8 10">
    <name type="scientific">Mycobacteroides immunogenum</name>
    <dbReference type="NCBI Taxonomy" id="83262"/>
    <lineage>
        <taxon>Bacteria</taxon>
        <taxon>Bacillati</taxon>
        <taxon>Actinomycetota</taxon>
        <taxon>Actinomycetes</taxon>
        <taxon>Mycobacteriales</taxon>
        <taxon>Mycobacteriaceae</taxon>
        <taxon>Mycobacteroides</taxon>
    </lineage>
</organism>
<dbReference type="CDD" id="cd06124">
    <property type="entry name" value="cupin_NimR-like_N"/>
    <property type="match status" value="1"/>
</dbReference>
<proteinExistence type="predicted"/>
<protein>
    <recommendedName>
        <fullName evidence="5">HTH-type transcriptional regulator RipA</fullName>
    </recommendedName>
    <alternativeName>
        <fullName evidence="6">Repressor of iron proteins A</fullName>
    </alternativeName>
</protein>
<dbReference type="InterPro" id="IPR009057">
    <property type="entry name" value="Homeodomain-like_sf"/>
</dbReference>
<name>A0A7V8LPG7_9MYCO</name>
<gene>
    <name evidence="8" type="ORF">AN908_13110</name>
    <name evidence="9" type="ORF">AN912_27825</name>
</gene>
<dbReference type="PANTHER" id="PTHR11019:SF199">
    <property type="entry name" value="HTH-TYPE TRANSCRIPTIONAL REGULATOR NIMR"/>
    <property type="match status" value="1"/>
</dbReference>
<dbReference type="PROSITE" id="PS01124">
    <property type="entry name" value="HTH_ARAC_FAMILY_2"/>
    <property type="match status" value="1"/>
</dbReference>
<evidence type="ECO:0000313" key="9">
    <source>
        <dbReference type="EMBL" id="KPG25004.1"/>
    </source>
</evidence>
<dbReference type="RefSeq" id="WP_043077390.1">
    <property type="nucleotide sequence ID" value="NZ_CP011530.1"/>
</dbReference>
<reference evidence="10 11" key="1">
    <citation type="submission" date="2015-09" db="EMBL/GenBank/DDBJ databases">
        <title>Genome Sequences of Mycobacterium immunogenum Isolates, Recuperated from a Chloraminated Drinking Water Distribution System Simulator Subjected to Episodes of Nitrification.</title>
        <authorList>
            <person name="Gomez-Alvarez V."/>
            <person name="Revetta R.P."/>
        </authorList>
    </citation>
    <scope>NUCLEOTIDE SEQUENCE [LARGE SCALE GENOMIC DNA]</scope>
    <source>
        <strain evidence="8 10">H008</strain>
        <strain evidence="9 11">H076</strain>
    </source>
</reference>
<evidence type="ECO:0000259" key="7">
    <source>
        <dbReference type="PROSITE" id="PS01124"/>
    </source>
</evidence>
<evidence type="ECO:0000313" key="10">
    <source>
        <dbReference type="Proteomes" id="UP000037843"/>
    </source>
</evidence>
<keyword evidence="1" id="KW-0678">Repressor</keyword>
<dbReference type="AlphaFoldDB" id="A0A7V8LPG7"/>
<dbReference type="SUPFAM" id="SSF51182">
    <property type="entry name" value="RmlC-like cupins"/>
    <property type="match status" value="1"/>
</dbReference>
<keyword evidence="4" id="KW-0804">Transcription</keyword>
<evidence type="ECO:0000256" key="1">
    <source>
        <dbReference type="ARBA" id="ARBA00022491"/>
    </source>
</evidence>
<dbReference type="Proteomes" id="UP000037962">
    <property type="component" value="Unassembled WGS sequence"/>
</dbReference>
<dbReference type="InterPro" id="IPR014710">
    <property type="entry name" value="RmlC-like_jellyroll"/>
</dbReference>
<dbReference type="FunFam" id="1.10.10.60:FF:000132">
    <property type="entry name" value="AraC family transcriptional regulator"/>
    <property type="match status" value="1"/>
</dbReference>
<evidence type="ECO:0000256" key="2">
    <source>
        <dbReference type="ARBA" id="ARBA00023015"/>
    </source>
</evidence>
<dbReference type="InterPro" id="IPR011051">
    <property type="entry name" value="RmlC_Cupin_sf"/>
</dbReference>
<dbReference type="OrthoDB" id="2039152at2"/>
<evidence type="ECO:0000256" key="6">
    <source>
        <dbReference type="ARBA" id="ARBA00079449"/>
    </source>
</evidence>
<keyword evidence="3" id="KW-0238">DNA-binding</keyword>
<sequence>MGHSASVRGRWRHGEGLGTHRHAHGQLVYPATGTLAVTTQRGSRVAQASRVMWTPPGCDHRYRACGRTEVRALFLPASLSRCLPEYPAVFTVSELLRAALMTATEDREFRPGAWERLRDVVIDELADAPEESLYLPELRDDRLRAVAGLLHDDPANTDTLGALGRRVGASERTLSRLFDAELGMSFHQWRTQLRIQHALTYLGQGRSVTDTAISCGWSNPSSFIDAFASTFGMTPGRYQKELHDKNSRAHRQLSSS</sequence>
<dbReference type="PANTHER" id="PTHR11019">
    <property type="entry name" value="HTH-TYPE TRANSCRIPTIONAL REGULATOR NIMR"/>
    <property type="match status" value="1"/>
</dbReference>
<dbReference type="EMBL" id="LJFO01000006">
    <property type="protein sequence ID" value="KPG11304.1"/>
    <property type="molecule type" value="Genomic_DNA"/>
</dbReference>
<comment type="caution">
    <text evidence="8">The sequence shown here is derived from an EMBL/GenBank/DDBJ whole genome shotgun (WGS) entry which is preliminary data.</text>
</comment>
<keyword evidence="2" id="KW-0805">Transcription regulation</keyword>
<dbReference type="GO" id="GO:0003700">
    <property type="term" value="F:DNA-binding transcription factor activity"/>
    <property type="evidence" value="ECO:0007669"/>
    <property type="project" value="InterPro"/>
</dbReference>
<evidence type="ECO:0000313" key="8">
    <source>
        <dbReference type="EMBL" id="KPG11304.1"/>
    </source>
</evidence>
<evidence type="ECO:0000256" key="5">
    <source>
        <dbReference type="ARBA" id="ARBA00074140"/>
    </source>
</evidence>
<dbReference type="KEGG" id="miz:BAB75_01155"/>